<dbReference type="Gene3D" id="3.40.50.300">
    <property type="entry name" value="P-loop containing nucleotide triphosphate hydrolases"/>
    <property type="match status" value="1"/>
</dbReference>
<reference evidence="7 8" key="1">
    <citation type="submission" date="2021-12" db="EMBL/GenBank/DDBJ databases">
        <title>Discovery of the Pendulisporaceae a myxobacterial family with distinct sporulation behavior and unique specialized metabolism.</title>
        <authorList>
            <person name="Garcia R."/>
            <person name="Popoff A."/>
            <person name="Bader C.D."/>
            <person name="Loehr J."/>
            <person name="Walesch S."/>
            <person name="Walt C."/>
            <person name="Boldt J."/>
            <person name="Bunk B."/>
            <person name="Haeckl F.J.F.P.J."/>
            <person name="Gunesch A.P."/>
            <person name="Birkelbach J."/>
            <person name="Nuebel U."/>
            <person name="Pietschmann T."/>
            <person name="Bach T."/>
            <person name="Mueller R."/>
        </authorList>
    </citation>
    <scope>NUCLEOTIDE SEQUENCE [LARGE SCALE GENOMIC DNA]</scope>
    <source>
        <strain evidence="7 8">MSr12523</strain>
    </source>
</reference>
<keyword evidence="3" id="KW-0805">Transcription regulation</keyword>
<sequence>MPRTKQQLNVLLQPVMQSHAMRQLDRIIQKIATKDVVVTFIGESGTGKEVLARRVHDLSGRRAGPFVPINCAAIPEALFESELFGHEKGAFTGASDRARGKVEAAAGGTLFLDEIGEMPVGVQAKLLRFLENRKFMRVGGTTKIAVDIRLITATLRPLEAEVKAGRFRADLFYRIQGISLEVPPLRERQADLPILVRQFVATASATHGTKPPRLTRSTMTALRTYQWPGNVRELRNVVELVCLLRDGKQVRVRDLPMPLREVATVKTADADDARLRVGTVLEVRLDRRLEETIELILRAALELEGGNRSRAARRLGISVRTMQRYASRVTPKSNIVPPRTH</sequence>
<keyword evidence="1" id="KW-0547">Nucleotide-binding</keyword>
<proteinExistence type="predicted"/>
<dbReference type="EMBL" id="CP089982">
    <property type="protein sequence ID" value="WXA91692.1"/>
    <property type="molecule type" value="Genomic_DNA"/>
</dbReference>
<dbReference type="Pfam" id="PF25601">
    <property type="entry name" value="AAA_lid_14"/>
    <property type="match status" value="1"/>
</dbReference>
<evidence type="ECO:0000313" key="7">
    <source>
        <dbReference type="EMBL" id="WXA91692.1"/>
    </source>
</evidence>
<keyword evidence="4" id="KW-0238">DNA-binding</keyword>
<name>A0ABZ2JZ98_9BACT</name>
<dbReference type="PRINTS" id="PR01590">
    <property type="entry name" value="HTHFIS"/>
</dbReference>
<dbReference type="InterPro" id="IPR025944">
    <property type="entry name" value="Sigma_54_int_dom_CS"/>
</dbReference>
<evidence type="ECO:0000256" key="5">
    <source>
        <dbReference type="ARBA" id="ARBA00023163"/>
    </source>
</evidence>
<dbReference type="Pfam" id="PF02954">
    <property type="entry name" value="HTH_8"/>
    <property type="match status" value="1"/>
</dbReference>
<gene>
    <name evidence="7" type="ORF">LZC95_35225</name>
</gene>
<evidence type="ECO:0000256" key="4">
    <source>
        <dbReference type="ARBA" id="ARBA00023125"/>
    </source>
</evidence>
<dbReference type="PROSITE" id="PS50045">
    <property type="entry name" value="SIGMA54_INTERACT_4"/>
    <property type="match status" value="1"/>
</dbReference>
<dbReference type="InterPro" id="IPR025943">
    <property type="entry name" value="Sigma_54_int_dom_ATP-bd_2"/>
</dbReference>
<dbReference type="InterPro" id="IPR002078">
    <property type="entry name" value="Sigma_54_int"/>
</dbReference>
<evidence type="ECO:0000259" key="6">
    <source>
        <dbReference type="PROSITE" id="PS50045"/>
    </source>
</evidence>
<dbReference type="InterPro" id="IPR003593">
    <property type="entry name" value="AAA+_ATPase"/>
</dbReference>
<dbReference type="Gene3D" id="1.10.8.60">
    <property type="match status" value="1"/>
</dbReference>
<dbReference type="RefSeq" id="WP_394842314.1">
    <property type="nucleotide sequence ID" value="NZ_CP089982.1"/>
</dbReference>
<organism evidence="7 8">
    <name type="scientific">Pendulispora brunnea</name>
    <dbReference type="NCBI Taxonomy" id="2905690"/>
    <lineage>
        <taxon>Bacteria</taxon>
        <taxon>Pseudomonadati</taxon>
        <taxon>Myxococcota</taxon>
        <taxon>Myxococcia</taxon>
        <taxon>Myxococcales</taxon>
        <taxon>Sorangiineae</taxon>
        <taxon>Pendulisporaceae</taxon>
        <taxon>Pendulispora</taxon>
    </lineage>
</organism>
<evidence type="ECO:0000256" key="1">
    <source>
        <dbReference type="ARBA" id="ARBA00022741"/>
    </source>
</evidence>
<dbReference type="SUPFAM" id="SSF46689">
    <property type="entry name" value="Homeodomain-like"/>
    <property type="match status" value="1"/>
</dbReference>
<accession>A0ABZ2JZ98</accession>
<evidence type="ECO:0000256" key="2">
    <source>
        <dbReference type="ARBA" id="ARBA00022840"/>
    </source>
</evidence>
<dbReference type="SMART" id="SM00382">
    <property type="entry name" value="AAA"/>
    <property type="match status" value="1"/>
</dbReference>
<dbReference type="CDD" id="cd00009">
    <property type="entry name" value="AAA"/>
    <property type="match status" value="1"/>
</dbReference>
<dbReference type="InterPro" id="IPR009057">
    <property type="entry name" value="Homeodomain-like_sf"/>
</dbReference>
<dbReference type="PANTHER" id="PTHR32071">
    <property type="entry name" value="TRANSCRIPTIONAL REGULATORY PROTEIN"/>
    <property type="match status" value="1"/>
</dbReference>
<feature type="domain" description="Sigma-54 factor interaction" evidence="6">
    <location>
        <begin position="14"/>
        <end position="243"/>
    </location>
</feature>
<keyword evidence="2" id="KW-0067">ATP-binding</keyword>
<dbReference type="PROSITE" id="PS00688">
    <property type="entry name" value="SIGMA54_INTERACT_3"/>
    <property type="match status" value="1"/>
</dbReference>
<protein>
    <submittedName>
        <fullName evidence="7">Sigma-54 dependent transcriptional regulator</fullName>
    </submittedName>
</protein>
<dbReference type="PROSITE" id="PS00676">
    <property type="entry name" value="SIGMA54_INTERACT_2"/>
    <property type="match status" value="1"/>
</dbReference>
<dbReference type="SUPFAM" id="SSF52540">
    <property type="entry name" value="P-loop containing nucleoside triphosphate hydrolases"/>
    <property type="match status" value="1"/>
</dbReference>
<evidence type="ECO:0000256" key="3">
    <source>
        <dbReference type="ARBA" id="ARBA00023015"/>
    </source>
</evidence>
<dbReference type="InterPro" id="IPR058031">
    <property type="entry name" value="AAA_lid_NorR"/>
</dbReference>
<dbReference type="InterPro" id="IPR002197">
    <property type="entry name" value="HTH_Fis"/>
</dbReference>
<dbReference type="Proteomes" id="UP001379533">
    <property type="component" value="Chromosome"/>
</dbReference>
<keyword evidence="5" id="KW-0804">Transcription</keyword>
<keyword evidence="8" id="KW-1185">Reference proteome</keyword>
<dbReference type="InterPro" id="IPR027417">
    <property type="entry name" value="P-loop_NTPase"/>
</dbReference>
<evidence type="ECO:0000313" key="8">
    <source>
        <dbReference type="Proteomes" id="UP001379533"/>
    </source>
</evidence>
<dbReference type="Pfam" id="PF00158">
    <property type="entry name" value="Sigma54_activat"/>
    <property type="match status" value="1"/>
</dbReference>
<dbReference type="Gene3D" id="1.10.10.60">
    <property type="entry name" value="Homeodomain-like"/>
    <property type="match status" value="1"/>
</dbReference>